<dbReference type="Proteomes" id="UP000011715">
    <property type="component" value="Unassembled WGS sequence"/>
</dbReference>
<reference evidence="2" key="3">
    <citation type="submission" date="2011-03" db="EMBL/GenBank/DDBJ databases">
        <title>Annotation of Magnaporthe poae ATCC 64411.</title>
        <authorList>
            <person name="Ma L.-J."/>
            <person name="Dead R."/>
            <person name="Young S.K."/>
            <person name="Zeng Q."/>
            <person name="Gargeya S."/>
            <person name="Fitzgerald M."/>
            <person name="Haas B."/>
            <person name="Abouelleil A."/>
            <person name="Alvarado L."/>
            <person name="Arachchi H.M."/>
            <person name="Berlin A."/>
            <person name="Brown A."/>
            <person name="Chapman S.B."/>
            <person name="Chen Z."/>
            <person name="Dunbar C."/>
            <person name="Freedman E."/>
            <person name="Gearin G."/>
            <person name="Gellesch M."/>
            <person name="Goldberg J."/>
            <person name="Griggs A."/>
            <person name="Gujja S."/>
            <person name="Heiman D."/>
            <person name="Howarth C."/>
            <person name="Larson L."/>
            <person name="Lui A."/>
            <person name="MacDonald P.J.P."/>
            <person name="Mehta T."/>
            <person name="Montmayeur A."/>
            <person name="Murphy C."/>
            <person name="Neiman D."/>
            <person name="Pearson M."/>
            <person name="Priest M."/>
            <person name="Roberts A."/>
            <person name="Saif S."/>
            <person name="Shea T."/>
            <person name="Shenoy N."/>
            <person name="Sisk P."/>
            <person name="Stolte C."/>
            <person name="Sykes S."/>
            <person name="Yandava C."/>
            <person name="Wortman J."/>
            <person name="Nusbaum C."/>
            <person name="Birren B."/>
        </authorList>
    </citation>
    <scope>NUCLEOTIDE SEQUENCE</scope>
    <source>
        <strain evidence="2">ATCC 64411</strain>
    </source>
</reference>
<proteinExistence type="predicted"/>
<dbReference type="VEuPathDB" id="FungiDB:MAPG_05687"/>
<feature type="region of interest" description="Disordered" evidence="1">
    <location>
        <begin position="98"/>
        <end position="139"/>
    </location>
</feature>
<evidence type="ECO:0000313" key="3">
    <source>
        <dbReference type="EnsemblFungi" id="MAPG_05687T0"/>
    </source>
</evidence>
<name>A0A0C4E021_MAGP6</name>
<organism evidence="3 4">
    <name type="scientific">Magnaporthiopsis poae (strain ATCC 64411 / 73-15)</name>
    <name type="common">Kentucky bluegrass fungus</name>
    <name type="synonym">Magnaporthe poae</name>
    <dbReference type="NCBI Taxonomy" id="644358"/>
    <lineage>
        <taxon>Eukaryota</taxon>
        <taxon>Fungi</taxon>
        <taxon>Dikarya</taxon>
        <taxon>Ascomycota</taxon>
        <taxon>Pezizomycotina</taxon>
        <taxon>Sordariomycetes</taxon>
        <taxon>Sordariomycetidae</taxon>
        <taxon>Magnaporthales</taxon>
        <taxon>Magnaporthaceae</taxon>
        <taxon>Magnaporthiopsis</taxon>
    </lineage>
</organism>
<sequence>MFLLFVTPAHLAAQDYVITFPIRDRSTNYCNPGPDPRGLVDTYATHRKVGALPASDHFVDTTMPTARPSTIEVATSHKQRTSASCLCRPSRLERTISNPWHPQPCGGRQYQKERFGGRSGTLSGKKYRDGHHSAPNGCL</sequence>
<dbReference type="EMBL" id="ADBL01001364">
    <property type="status" value="NOT_ANNOTATED_CDS"/>
    <property type="molecule type" value="Genomic_DNA"/>
</dbReference>
<evidence type="ECO:0000313" key="4">
    <source>
        <dbReference type="Proteomes" id="UP000011715"/>
    </source>
</evidence>
<dbReference type="EnsemblFungi" id="MAPG_05687T0">
    <property type="protein sequence ID" value="MAPG_05687T0"/>
    <property type="gene ID" value="MAPG_05687"/>
</dbReference>
<reference evidence="2" key="1">
    <citation type="submission" date="2010-05" db="EMBL/GenBank/DDBJ databases">
        <title>The Genome Sequence of Magnaporthe poae strain ATCC 64411.</title>
        <authorList>
            <consortium name="The Broad Institute Genome Sequencing Platform"/>
            <consortium name="Broad Institute Genome Sequencing Center for Infectious Disease"/>
            <person name="Ma L.-J."/>
            <person name="Dead R."/>
            <person name="Young S."/>
            <person name="Zeng Q."/>
            <person name="Koehrsen M."/>
            <person name="Alvarado L."/>
            <person name="Berlin A."/>
            <person name="Chapman S.B."/>
            <person name="Chen Z."/>
            <person name="Freedman E."/>
            <person name="Gellesch M."/>
            <person name="Goldberg J."/>
            <person name="Griggs A."/>
            <person name="Gujja S."/>
            <person name="Heilman E.R."/>
            <person name="Heiman D."/>
            <person name="Hepburn T."/>
            <person name="Howarth C."/>
            <person name="Jen D."/>
            <person name="Larson L."/>
            <person name="Mehta T."/>
            <person name="Neiman D."/>
            <person name="Pearson M."/>
            <person name="Roberts A."/>
            <person name="Saif S."/>
            <person name="Shea T."/>
            <person name="Shenoy N."/>
            <person name="Sisk P."/>
            <person name="Stolte C."/>
            <person name="Sykes S."/>
            <person name="Walk T."/>
            <person name="White J."/>
            <person name="Yandava C."/>
            <person name="Haas B."/>
            <person name="Nusbaum C."/>
            <person name="Birren B."/>
        </authorList>
    </citation>
    <scope>NUCLEOTIDE SEQUENCE</scope>
    <source>
        <strain evidence="2">ATCC 64411</strain>
    </source>
</reference>
<reference evidence="3" key="5">
    <citation type="submission" date="2015-06" db="UniProtKB">
        <authorList>
            <consortium name="EnsemblFungi"/>
        </authorList>
    </citation>
    <scope>IDENTIFICATION</scope>
    <source>
        <strain evidence="3">ATCC 64411</strain>
    </source>
</reference>
<reference evidence="4" key="2">
    <citation type="submission" date="2010-05" db="EMBL/GenBank/DDBJ databases">
        <title>The genome sequence of Magnaporthe poae strain ATCC 64411.</title>
        <authorList>
            <person name="Ma L.-J."/>
            <person name="Dead R."/>
            <person name="Young S."/>
            <person name="Zeng Q."/>
            <person name="Koehrsen M."/>
            <person name="Alvarado L."/>
            <person name="Berlin A."/>
            <person name="Chapman S.B."/>
            <person name="Chen Z."/>
            <person name="Freedman E."/>
            <person name="Gellesch M."/>
            <person name="Goldberg J."/>
            <person name="Griggs A."/>
            <person name="Gujja S."/>
            <person name="Heilman E.R."/>
            <person name="Heiman D."/>
            <person name="Hepburn T."/>
            <person name="Howarth C."/>
            <person name="Jen D."/>
            <person name="Larson L."/>
            <person name="Mehta T."/>
            <person name="Neiman D."/>
            <person name="Pearson M."/>
            <person name="Roberts A."/>
            <person name="Saif S."/>
            <person name="Shea T."/>
            <person name="Shenoy N."/>
            <person name="Sisk P."/>
            <person name="Stolte C."/>
            <person name="Sykes S."/>
            <person name="Walk T."/>
            <person name="White J."/>
            <person name="Yandava C."/>
            <person name="Haas B."/>
            <person name="Nusbaum C."/>
            <person name="Birren B."/>
        </authorList>
    </citation>
    <scope>NUCLEOTIDE SEQUENCE [LARGE SCALE GENOMIC DNA]</scope>
    <source>
        <strain evidence="4">ATCC 64411 / 73-15</strain>
    </source>
</reference>
<dbReference type="EMBL" id="GL876969">
    <property type="protein sequence ID" value="KLU86675.1"/>
    <property type="molecule type" value="Genomic_DNA"/>
</dbReference>
<gene>
    <name evidence="2" type="ORF">MAPG_05687</name>
</gene>
<dbReference type="AlphaFoldDB" id="A0A0C4E021"/>
<evidence type="ECO:0000313" key="2">
    <source>
        <dbReference type="EMBL" id="KLU86675.1"/>
    </source>
</evidence>
<protein>
    <submittedName>
        <fullName evidence="2 3">Uncharacterized protein</fullName>
    </submittedName>
</protein>
<reference evidence="3" key="4">
    <citation type="journal article" date="2015" name="G3 (Bethesda)">
        <title>Genome sequences of three phytopathogenic species of the Magnaporthaceae family of fungi.</title>
        <authorList>
            <person name="Okagaki L.H."/>
            <person name="Nunes C.C."/>
            <person name="Sailsbery J."/>
            <person name="Clay B."/>
            <person name="Brown D."/>
            <person name="John T."/>
            <person name="Oh Y."/>
            <person name="Young N."/>
            <person name="Fitzgerald M."/>
            <person name="Haas B.J."/>
            <person name="Zeng Q."/>
            <person name="Young S."/>
            <person name="Adiconis X."/>
            <person name="Fan L."/>
            <person name="Levin J.Z."/>
            <person name="Mitchell T.K."/>
            <person name="Okubara P.A."/>
            <person name="Farman M.L."/>
            <person name="Kohn L.M."/>
            <person name="Birren B."/>
            <person name="Ma L.-J."/>
            <person name="Dean R.A."/>
        </authorList>
    </citation>
    <scope>NUCLEOTIDE SEQUENCE</scope>
    <source>
        <strain evidence="3">ATCC 64411 / 73-15</strain>
    </source>
</reference>
<keyword evidence="4" id="KW-1185">Reference proteome</keyword>
<evidence type="ECO:0000256" key="1">
    <source>
        <dbReference type="SAM" id="MobiDB-lite"/>
    </source>
</evidence>
<accession>A0A0C4E021</accession>